<keyword evidence="4" id="KW-0804">Transcription</keyword>
<dbReference type="GO" id="GO:0003677">
    <property type="term" value="F:DNA binding"/>
    <property type="evidence" value="ECO:0007669"/>
    <property type="project" value="InterPro"/>
</dbReference>
<dbReference type="GO" id="GO:0006351">
    <property type="term" value="P:DNA-templated transcription"/>
    <property type="evidence" value="ECO:0007669"/>
    <property type="project" value="InterPro"/>
</dbReference>
<evidence type="ECO:0000259" key="6">
    <source>
        <dbReference type="SMART" id="SM00906"/>
    </source>
</evidence>
<evidence type="ECO:0000313" key="7">
    <source>
        <dbReference type="EMBL" id="CDK28044.1"/>
    </source>
</evidence>
<dbReference type="GO" id="GO:0000981">
    <property type="term" value="F:DNA-binding transcription factor activity, RNA polymerase II-specific"/>
    <property type="evidence" value="ECO:0007669"/>
    <property type="project" value="InterPro"/>
</dbReference>
<evidence type="ECO:0000313" key="8">
    <source>
        <dbReference type="Proteomes" id="UP000019384"/>
    </source>
</evidence>
<comment type="subcellular location">
    <subcellularLocation>
        <location evidence="1">Nucleus</location>
    </subcellularLocation>
</comment>
<dbReference type="HOGENOM" id="CLU_468568_0_0_1"/>
<dbReference type="GeneID" id="34521424"/>
<dbReference type="SMART" id="SM00906">
    <property type="entry name" value="Fungal_trans"/>
    <property type="match status" value="1"/>
</dbReference>
<keyword evidence="5" id="KW-0539">Nucleus</keyword>
<evidence type="ECO:0000256" key="2">
    <source>
        <dbReference type="ARBA" id="ARBA00022723"/>
    </source>
</evidence>
<dbReference type="STRING" id="1382522.W6MN46"/>
<dbReference type="OrthoDB" id="39175at2759"/>
<feature type="domain" description="Xylanolytic transcriptional activator regulatory" evidence="6">
    <location>
        <begin position="131"/>
        <end position="224"/>
    </location>
</feature>
<reference evidence="7" key="2">
    <citation type="submission" date="2014-02" db="EMBL/GenBank/DDBJ databases">
        <title>Complete DNA sequence of /Kuraishia capsulata/ illustrates novel genomic features among budding yeasts (/Saccharomycotina/).</title>
        <authorList>
            <person name="Morales L."/>
            <person name="Noel B."/>
            <person name="Porcel B."/>
            <person name="Marcet-Houben M."/>
            <person name="Hullo M-F."/>
            <person name="Sacerdot C."/>
            <person name="Tekaia F."/>
            <person name="Leh-Louis V."/>
            <person name="Despons L."/>
            <person name="Khanna V."/>
            <person name="Aury J-M."/>
            <person name="Barbe V."/>
            <person name="Couloux A."/>
            <person name="Labadie K."/>
            <person name="Pelletier E."/>
            <person name="Souciet J-L."/>
            <person name="Boekhout T."/>
            <person name="Gabaldon T."/>
            <person name="Wincker P."/>
            <person name="Dujon B."/>
        </authorList>
    </citation>
    <scope>NUCLEOTIDE SEQUENCE</scope>
    <source>
        <strain evidence="7">CBS 1993</strain>
    </source>
</reference>
<evidence type="ECO:0000256" key="1">
    <source>
        <dbReference type="ARBA" id="ARBA00004123"/>
    </source>
</evidence>
<dbReference type="PANTHER" id="PTHR47338:SF5">
    <property type="entry name" value="ZN(II)2CYS6 TRANSCRIPTION FACTOR (EUROFUNG)"/>
    <property type="match status" value="1"/>
</dbReference>
<dbReference type="AlphaFoldDB" id="W6MN46"/>
<keyword evidence="8" id="KW-1185">Reference proteome</keyword>
<accession>W6MN46</accession>
<dbReference type="Pfam" id="PF04082">
    <property type="entry name" value="Fungal_trans"/>
    <property type="match status" value="1"/>
</dbReference>
<dbReference type="PANTHER" id="PTHR47338">
    <property type="entry name" value="ZN(II)2CYS6 TRANSCRIPTION FACTOR (EUROFUNG)-RELATED"/>
    <property type="match status" value="1"/>
</dbReference>
<dbReference type="GO" id="GO:0005634">
    <property type="term" value="C:nucleus"/>
    <property type="evidence" value="ECO:0007669"/>
    <property type="project" value="UniProtKB-SubCell"/>
</dbReference>
<name>W6MN46_9ASCO</name>
<gene>
    <name evidence="7" type="ORF">KUCA_T00004025001</name>
</gene>
<evidence type="ECO:0000256" key="3">
    <source>
        <dbReference type="ARBA" id="ARBA00023015"/>
    </source>
</evidence>
<dbReference type="CDD" id="cd12148">
    <property type="entry name" value="fungal_TF_MHR"/>
    <property type="match status" value="1"/>
</dbReference>
<dbReference type="Proteomes" id="UP000019384">
    <property type="component" value="Unassembled WGS sequence"/>
</dbReference>
<reference evidence="7" key="1">
    <citation type="submission" date="2013-12" db="EMBL/GenBank/DDBJ databases">
        <authorList>
            <person name="Genoscope - CEA"/>
        </authorList>
    </citation>
    <scope>NUCLEOTIDE SEQUENCE</scope>
    <source>
        <strain evidence="7">CBS 1993</strain>
    </source>
</reference>
<protein>
    <recommendedName>
        <fullName evidence="6">Xylanolytic transcriptional activator regulatory domain-containing protein</fullName>
    </recommendedName>
</protein>
<evidence type="ECO:0000256" key="5">
    <source>
        <dbReference type="ARBA" id="ARBA00023242"/>
    </source>
</evidence>
<dbReference type="EMBL" id="HG793129">
    <property type="protein sequence ID" value="CDK28044.1"/>
    <property type="molecule type" value="Genomic_DNA"/>
</dbReference>
<organism evidence="7 8">
    <name type="scientific">Kuraishia capsulata CBS 1993</name>
    <dbReference type="NCBI Taxonomy" id="1382522"/>
    <lineage>
        <taxon>Eukaryota</taxon>
        <taxon>Fungi</taxon>
        <taxon>Dikarya</taxon>
        <taxon>Ascomycota</taxon>
        <taxon>Saccharomycotina</taxon>
        <taxon>Pichiomycetes</taxon>
        <taxon>Pichiales</taxon>
        <taxon>Pichiaceae</taxon>
        <taxon>Kuraishia</taxon>
    </lineage>
</organism>
<dbReference type="RefSeq" id="XP_022460036.1">
    <property type="nucleotide sequence ID" value="XM_022600718.1"/>
</dbReference>
<proteinExistence type="predicted"/>
<keyword evidence="3" id="KW-0805">Transcription regulation</keyword>
<evidence type="ECO:0000256" key="4">
    <source>
        <dbReference type="ARBA" id="ARBA00023163"/>
    </source>
</evidence>
<sequence length="558" mass="64131">MKNSDTVDGVDGTPLVFPDILKDKATILQAVRVFFDLYGKIPFFFFRRHEFYKDLENGKIEQPVSMAIVTVVARFMPTLFSKHEGNIEASEYYAQITEKILLFSNTPTLSNIQARLIFCFHLMGHGREYSSWLHLGTAIRMAQILRLQSIDGDEQVVSGLGWGVLNSRQSNSVIDDHSIDLETKRRTFWCCFLLDRILSNGRDRPVSIPVESIHTNFPCSETEFLYPTGNHISRNFSFKTKSAGSLLGQLMLVIEIFGRILAWQGLGGRMLDRVVPWDPSMPVSAMDSDLEEWHNNLPFHYKFTKENLFSQAQLSESRLWVVTMMFYFQAKCYLHREYYPFLPPPGFDPANGPVDGPELVVLDTSDDVPLKAREFWKYSSVAALESAHNISALFQYLVVNDDQPYCLPFLGICLQTADTIHSMYSHFTWPVCDGDHDKEKKLLMRDVVSMVKFEQFWPLAALWLRAIRKYYAVTGVAARKDGDPSVWMNGFVKDQTMNFIREMNIEHHDDPVPEDLDIFTEISNHWGRLSADIPDDDDKSLRINFAIQRSRASDQNDH</sequence>
<dbReference type="InterPro" id="IPR007219">
    <property type="entry name" value="XnlR_reg_dom"/>
</dbReference>
<keyword evidence="2" id="KW-0479">Metal-binding</keyword>
<dbReference type="InterPro" id="IPR050815">
    <property type="entry name" value="TF_fung"/>
</dbReference>
<dbReference type="GO" id="GO:0008270">
    <property type="term" value="F:zinc ion binding"/>
    <property type="evidence" value="ECO:0007669"/>
    <property type="project" value="InterPro"/>
</dbReference>